<proteinExistence type="predicted"/>
<accession>A0A317Y020</accession>
<dbReference type="EMBL" id="KZ819188">
    <property type="protein sequence ID" value="PWZ02881.1"/>
    <property type="molecule type" value="Genomic_DNA"/>
</dbReference>
<dbReference type="AlphaFoldDB" id="A0A317Y020"/>
<name>A0A317Y020_9BASI</name>
<evidence type="ECO:0000313" key="2">
    <source>
        <dbReference type="Proteomes" id="UP000246740"/>
    </source>
</evidence>
<dbReference type="InParanoid" id="A0A317Y020"/>
<dbReference type="Proteomes" id="UP000246740">
    <property type="component" value="Unassembled WGS sequence"/>
</dbReference>
<organism evidence="1 2">
    <name type="scientific">Testicularia cyperi</name>
    <dbReference type="NCBI Taxonomy" id="1882483"/>
    <lineage>
        <taxon>Eukaryota</taxon>
        <taxon>Fungi</taxon>
        <taxon>Dikarya</taxon>
        <taxon>Basidiomycota</taxon>
        <taxon>Ustilaginomycotina</taxon>
        <taxon>Ustilaginomycetes</taxon>
        <taxon>Ustilaginales</taxon>
        <taxon>Anthracoideaceae</taxon>
        <taxon>Testicularia</taxon>
    </lineage>
</organism>
<reference evidence="1 2" key="1">
    <citation type="journal article" date="2018" name="Mol. Biol. Evol.">
        <title>Broad Genomic Sampling Reveals a Smut Pathogenic Ancestry of the Fungal Clade Ustilaginomycotina.</title>
        <authorList>
            <person name="Kijpornyongpan T."/>
            <person name="Mondo S.J."/>
            <person name="Barry K."/>
            <person name="Sandor L."/>
            <person name="Lee J."/>
            <person name="Lipzen A."/>
            <person name="Pangilinan J."/>
            <person name="LaButti K."/>
            <person name="Hainaut M."/>
            <person name="Henrissat B."/>
            <person name="Grigoriev I.V."/>
            <person name="Spatafora J.W."/>
            <person name="Aime M.C."/>
        </authorList>
    </citation>
    <scope>NUCLEOTIDE SEQUENCE [LARGE SCALE GENOMIC DNA]</scope>
    <source>
        <strain evidence="1 2">MCA 3645</strain>
    </source>
</reference>
<evidence type="ECO:0000313" key="1">
    <source>
        <dbReference type="EMBL" id="PWZ02881.1"/>
    </source>
</evidence>
<gene>
    <name evidence="1" type="ORF">BCV70DRAFT_7750</name>
</gene>
<protein>
    <submittedName>
        <fullName evidence="1">Uncharacterized protein</fullName>
    </submittedName>
</protein>
<keyword evidence="2" id="KW-1185">Reference proteome</keyword>
<sequence length="172" mass="18724">MKAFWLRAYHTGEYGNIAVMKRRTDQPVDPLASRDRSALMSSLRNFRAASDCRLAMQGLCRADSRANPATAQSNHLTFGIWLASSRHVAIGMVIDSVLLSSRHGYAQAGDGEGSRGLQRAPSVVWPVPLMLGRTKRYGRRSDRRVCIRGSAGTLLSLSNTVPSTVLGPPLTS</sequence>